<feature type="non-terminal residue" evidence="1">
    <location>
        <position position="1"/>
    </location>
</feature>
<dbReference type="EMBL" id="UINC01092554">
    <property type="protein sequence ID" value="SVC46233.1"/>
    <property type="molecule type" value="Genomic_DNA"/>
</dbReference>
<accession>A0A382MB75</accession>
<proteinExistence type="predicted"/>
<evidence type="ECO:0000313" key="1">
    <source>
        <dbReference type="EMBL" id="SVC46233.1"/>
    </source>
</evidence>
<dbReference type="AlphaFoldDB" id="A0A382MB75"/>
<protein>
    <submittedName>
        <fullName evidence="1">Uncharacterized protein</fullName>
    </submittedName>
</protein>
<name>A0A382MB75_9ZZZZ</name>
<reference evidence="1" key="1">
    <citation type="submission" date="2018-05" db="EMBL/GenBank/DDBJ databases">
        <authorList>
            <person name="Lanie J.A."/>
            <person name="Ng W.-L."/>
            <person name="Kazmierczak K.M."/>
            <person name="Andrzejewski T.M."/>
            <person name="Davidsen T.M."/>
            <person name="Wayne K.J."/>
            <person name="Tettelin H."/>
            <person name="Glass J.I."/>
            <person name="Rusch D."/>
            <person name="Podicherti R."/>
            <person name="Tsui H.-C.T."/>
            <person name="Winkler M.E."/>
        </authorList>
    </citation>
    <scope>NUCLEOTIDE SEQUENCE</scope>
</reference>
<organism evidence="1">
    <name type="scientific">marine metagenome</name>
    <dbReference type="NCBI Taxonomy" id="408172"/>
    <lineage>
        <taxon>unclassified sequences</taxon>
        <taxon>metagenomes</taxon>
        <taxon>ecological metagenomes</taxon>
    </lineage>
</organism>
<gene>
    <name evidence="1" type="ORF">METZ01_LOCUS299087</name>
</gene>
<sequence>RHINALRRNAAEGSSELKEVSQDITIRI</sequence>